<evidence type="ECO:0000256" key="3">
    <source>
        <dbReference type="ARBA" id="ARBA00022692"/>
    </source>
</evidence>
<feature type="transmembrane region" description="Helical" evidence="7">
    <location>
        <begin position="114"/>
        <end position="134"/>
    </location>
</feature>
<feature type="transmembrane region" description="Helical" evidence="7">
    <location>
        <begin position="236"/>
        <end position="253"/>
    </location>
</feature>
<keyword evidence="3 7" id="KW-0812">Transmembrane</keyword>
<reference evidence="9" key="1">
    <citation type="submission" date="2015-01" db="EMBL/GenBank/DDBJ databases">
        <authorList>
            <person name="Durling Mikael"/>
        </authorList>
    </citation>
    <scope>NUCLEOTIDE SEQUENCE</scope>
</reference>
<feature type="transmembrane region" description="Helical" evidence="7">
    <location>
        <begin position="387"/>
        <end position="409"/>
    </location>
</feature>
<keyword evidence="5 7" id="KW-0472">Membrane</keyword>
<name>A0A0B7KJC2_BIOOC</name>
<protein>
    <recommendedName>
        <fullName evidence="8">Major facilitator superfamily (MFS) profile domain-containing protein</fullName>
    </recommendedName>
</protein>
<evidence type="ECO:0000256" key="7">
    <source>
        <dbReference type="SAM" id="Phobius"/>
    </source>
</evidence>
<feature type="transmembrane region" description="Helical" evidence="7">
    <location>
        <begin position="453"/>
        <end position="475"/>
    </location>
</feature>
<evidence type="ECO:0000259" key="8">
    <source>
        <dbReference type="PROSITE" id="PS50850"/>
    </source>
</evidence>
<evidence type="ECO:0000313" key="9">
    <source>
        <dbReference type="EMBL" id="CEO54950.1"/>
    </source>
</evidence>
<dbReference type="SUPFAM" id="SSF103473">
    <property type="entry name" value="MFS general substrate transporter"/>
    <property type="match status" value="1"/>
</dbReference>
<comment type="subcellular location">
    <subcellularLocation>
        <location evidence="1">Membrane</location>
        <topology evidence="1">Multi-pass membrane protein</topology>
    </subcellularLocation>
</comment>
<evidence type="ECO:0000256" key="6">
    <source>
        <dbReference type="SAM" id="MobiDB-lite"/>
    </source>
</evidence>
<dbReference type="Gene3D" id="1.20.1250.20">
    <property type="entry name" value="MFS general substrate transporter like domains"/>
    <property type="match status" value="1"/>
</dbReference>
<dbReference type="PANTHER" id="PTHR48022:SF15">
    <property type="entry name" value="ALPHA-GLUCOSIDE TRANSPORTER, PUTATIVE (AFU_ORTHOLOGUE AFUA_5G00500)-RELATED"/>
    <property type="match status" value="1"/>
</dbReference>
<feature type="transmembrane region" description="Helical" evidence="7">
    <location>
        <begin position="487"/>
        <end position="505"/>
    </location>
</feature>
<dbReference type="Pfam" id="PF00083">
    <property type="entry name" value="Sugar_tr"/>
    <property type="match status" value="1"/>
</dbReference>
<evidence type="ECO:0000256" key="4">
    <source>
        <dbReference type="ARBA" id="ARBA00022989"/>
    </source>
</evidence>
<accession>A0A0B7KJC2</accession>
<evidence type="ECO:0000256" key="1">
    <source>
        <dbReference type="ARBA" id="ARBA00004141"/>
    </source>
</evidence>
<evidence type="ECO:0000256" key="5">
    <source>
        <dbReference type="ARBA" id="ARBA00023136"/>
    </source>
</evidence>
<dbReference type="InterPro" id="IPR050360">
    <property type="entry name" value="MFS_Sugar_Transporters"/>
</dbReference>
<dbReference type="GO" id="GO:0016020">
    <property type="term" value="C:membrane"/>
    <property type="evidence" value="ECO:0007669"/>
    <property type="project" value="UniProtKB-SubCell"/>
</dbReference>
<dbReference type="InterPro" id="IPR005829">
    <property type="entry name" value="Sugar_transporter_CS"/>
</dbReference>
<dbReference type="PANTHER" id="PTHR48022">
    <property type="entry name" value="PLASTIDIC GLUCOSE TRANSPORTER 4"/>
    <property type="match status" value="1"/>
</dbReference>
<dbReference type="InterPro" id="IPR020846">
    <property type="entry name" value="MFS_dom"/>
</dbReference>
<gene>
    <name evidence="9" type="ORF">BN869_000011008_1</name>
</gene>
<sequence>MASSKDTAPGAEKPANDAQHVEHHIEDELKPTEIVIDAATKGQAVSGYEHLTLWQTVKTFKIATLICFAVAFSAGNDGYQIGINASIVANKGFVRQFATKLDAKGQPYLESPILSGWGSIMSVGQVVGTISIAFISNRFGRKMSMYWLWIVLVASVLAESLARTWQVWLVAKLLAGIGVGSLQATIPPYISEVAPTKIRGGLLMLYTFWWTTGSFFAQIALFNINSNTPYNWLTPVYTQWGQIGIMAIIFLTIPETPAWYATHGHEEAAKKSLRWIHRDVPGYDEVHQYNILAMLVEHERAVAVEQRREKWWAIFQGTDGRRTLIAIWPYVGQQFIGLKLFSTFGTYFFQQAGVGNPFTVKCITSSIQIATILVNVMIADKFGRRPLASSAVTLAWISCIVVGILGVVPETSARTYVFVLFACFWNIGMVTTGAVGAGFLGEISSNRLRPYTAGFAMGTSCVVGIIMDVLVPYMVNANQWNWSLKTGWFYAGLGLIATAGMWYLVPETAGRTAAELDELFEKKLPAWKFAKSETATERLVKQEAQ</sequence>
<comment type="similarity">
    <text evidence="2">Belongs to the major facilitator superfamily. Sugar transporter (TC 2.A.1.1) family.</text>
</comment>
<dbReference type="InterPro" id="IPR036259">
    <property type="entry name" value="MFS_trans_sf"/>
</dbReference>
<proteinExistence type="inferred from homology"/>
<feature type="transmembrane region" description="Helical" evidence="7">
    <location>
        <begin position="146"/>
        <end position="162"/>
    </location>
</feature>
<feature type="transmembrane region" description="Helical" evidence="7">
    <location>
        <begin position="202"/>
        <end position="224"/>
    </location>
</feature>
<feature type="transmembrane region" description="Helical" evidence="7">
    <location>
        <begin position="415"/>
        <end position="441"/>
    </location>
</feature>
<dbReference type="EMBL" id="CDPU01000047">
    <property type="protein sequence ID" value="CEO54950.1"/>
    <property type="molecule type" value="Genomic_DNA"/>
</dbReference>
<dbReference type="PROSITE" id="PS50850">
    <property type="entry name" value="MFS"/>
    <property type="match status" value="1"/>
</dbReference>
<dbReference type="PROSITE" id="PS00217">
    <property type="entry name" value="SUGAR_TRANSPORT_2"/>
    <property type="match status" value="1"/>
</dbReference>
<feature type="region of interest" description="Disordered" evidence="6">
    <location>
        <begin position="1"/>
        <end position="22"/>
    </location>
</feature>
<keyword evidence="4 7" id="KW-1133">Transmembrane helix</keyword>
<dbReference type="InterPro" id="IPR005828">
    <property type="entry name" value="MFS_sugar_transport-like"/>
</dbReference>
<evidence type="ECO:0000256" key="2">
    <source>
        <dbReference type="ARBA" id="ARBA00010992"/>
    </source>
</evidence>
<dbReference type="GO" id="GO:0005351">
    <property type="term" value="F:carbohydrate:proton symporter activity"/>
    <property type="evidence" value="ECO:0007669"/>
    <property type="project" value="TreeGrafter"/>
</dbReference>
<organism evidence="9">
    <name type="scientific">Bionectria ochroleuca</name>
    <name type="common">Gliocladium roseum</name>
    <dbReference type="NCBI Taxonomy" id="29856"/>
    <lineage>
        <taxon>Eukaryota</taxon>
        <taxon>Fungi</taxon>
        <taxon>Dikarya</taxon>
        <taxon>Ascomycota</taxon>
        <taxon>Pezizomycotina</taxon>
        <taxon>Sordariomycetes</taxon>
        <taxon>Hypocreomycetidae</taxon>
        <taxon>Hypocreales</taxon>
        <taxon>Bionectriaceae</taxon>
        <taxon>Clonostachys</taxon>
    </lineage>
</organism>
<dbReference type="AlphaFoldDB" id="A0A0B7KJC2"/>
<feature type="domain" description="Major facilitator superfamily (MFS) profile" evidence="8">
    <location>
        <begin position="66"/>
        <end position="509"/>
    </location>
</feature>